<protein>
    <recommendedName>
        <fullName evidence="1">Tf2-1-like SH3-like domain-containing protein</fullName>
    </recommendedName>
</protein>
<evidence type="ECO:0000259" key="1">
    <source>
        <dbReference type="Pfam" id="PF24626"/>
    </source>
</evidence>
<gene>
    <name evidence="2" type="ORF">Tco_1121209</name>
</gene>
<feature type="domain" description="Tf2-1-like SH3-like" evidence="1">
    <location>
        <begin position="46"/>
        <end position="79"/>
    </location>
</feature>
<dbReference type="Pfam" id="PF24626">
    <property type="entry name" value="SH3_Tf2-1"/>
    <property type="match status" value="1"/>
</dbReference>
<name>A0ABQ5IX17_9ASTR</name>
<dbReference type="PANTHER" id="PTHR46148">
    <property type="entry name" value="CHROMO DOMAIN-CONTAINING PROTEIN"/>
    <property type="match status" value="1"/>
</dbReference>
<evidence type="ECO:0000313" key="2">
    <source>
        <dbReference type="EMBL" id="GJU04779.1"/>
    </source>
</evidence>
<dbReference type="InterPro" id="IPR056924">
    <property type="entry name" value="SH3_Tf2-1"/>
</dbReference>
<reference evidence="2" key="2">
    <citation type="submission" date="2022-01" db="EMBL/GenBank/DDBJ databases">
        <authorList>
            <person name="Yamashiro T."/>
            <person name="Shiraishi A."/>
            <person name="Satake H."/>
            <person name="Nakayama K."/>
        </authorList>
    </citation>
    <scope>NUCLEOTIDE SEQUENCE</scope>
</reference>
<accession>A0ABQ5IX17</accession>
<proteinExistence type="predicted"/>
<organism evidence="2 3">
    <name type="scientific">Tanacetum coccineum</name>
    <dbReference type="NCBI Taxonomy" id="301880"/>
    <lineage>
        <taxon>Eukaryota</taxon>
        <taxon>Viridiplantae</taxon>
        <taxon>Streptophyta</taxon>
        <taxon>Embryophyta</taxon>
        <taxon>Tracheophyta</taxon>
        <taxon>Spermatophyta</taxon>
        <taxon>Magnoliopsida</taxon>
        <taxon>eudicotyledons</taxon>
        <taxon>Gunneridae</taxon>
        <taxon>Pentapetalae</taxon>
        <taxon>asterids</taxon>
        <taxon>campanulids</taxon>
        <taxon>Asterales</taxon>
        <taxon>Asteraceae</taxon>
        <taxon>Asteroideae</taxon>
        <taxon>Anthemideae</taxon>
        <taxon>Anthemidinae</taxon>
        <taxon>Tanacetum</taxon>
    </lineage>
</organism>
<sequence length="129" mass="15104">MIEPELVQETTNKVSQIKERLKAVRDHQKSYAVNRRKPLEFSIGDQILEKIGRVAYCLRLPQELSHVHDTFRMTNLNTCLADANLHVPLEEIKVDKTLRFVEEPVEIIDGKVKRLKYSRIPIVKVRWNS</sequence>
<dbReference type="PANTHER" id="PTHR46148:SF59">
    <property type="entry name" value="NUCLEOTIDYLTRANSFERASE, RIBONUCLEASE H"/>
    <property type="match status" value="1"/>
</dbReference>
<comment type="caution">
    <text evidence="2">The sequence shown here is derived from an EMBL/GenBank/DDBJ whole genome shotgun (WGS) entry which is preliminary data.</text>
</comment>
<dbReference type="EMBL" id="BQNB010021283">
    <property type="protein sequence ID" value="GJU04779.1"/>
    <property type="molecule type" value="Genomic_DNA"/>
</dbReference>
<reference evidence="2" key="1">
    <citation type="journal article" date="2022" name="Int. J. Mol. Sci.">
        <title>Draft Genome of Tanacetum Coccineum: Genomic Comparison of Closely Related Tanacetum-Family Plants.</title>
        <authorList>
            <person name="Yamashiro T."/>
            <person name="Shiraishi A."/>
            <person name="Nakayama K."/>
            <person name="Satake H."/>
        </authorList>
    </citation>
    <scope>NUCLEOTIDE SEQUENCE</scope>
</reference>
<evidence type="ECO:0000313" key="3">
    <source>
        <dbReference type="Proteomes" id="UP001151760"/>
    </source>
</evidence>
<keyword evidence="3" id="KW-1185">Reference proteome</keyword>
<dbReference type="Proteomes" id="UP001151760">
    <property type="component" value="Unassembled WGS sequence"/>
</dbReference>